<comment type="caution">
    <text evidence="2">The sequence shown here is derived from an EMBL/GenBank/DDBJ whole genome shotgun (WGS) entry which is preliminary data.</text>
</comment>
<gene>
    <name evidence="2" type="ORF">AVEN_83824_1</name>
</gene>
<evidence type="ECO:0000313" key="2">
    <source>
        <dbReference type="EMBL" id="GBN76222.1"/>
    </source>
</evidence>
<sequence length="228" mass="26841">MRHYIFRLCSLIPYKDKWNPFHVRYSLHICLLLSFAGVHHLLHRKIQWGLTSNTLCICATLPCFCVHSSPYIQRSNGAFYVQYTLHMRHYIFRWCSPSPTYKDTMEPFTSDTVCIFATTSFAGVHHLPHRKIQWGLYVQYTLQMLHYVFRWCSPSPTYKDTMEPLTSDTVCIFATTSFAGVHHLPHRKIQWGLLRPIQYAYAPTRLSLVFTISHIERSNVHSKHVKHL</sequence>
<evidence type="ECO:0000256" key="1">
    <source>
        <dbReference type="SAM" id="Phobius"/>
    </source>
</evidence>
<keyword evidence="3" id="KW-1185">Reference proteome</keyword>
<dbReference type="AlphaFoldDB" id="A0A4Y2RK87"/>
<dbReference type="EMBL" id="BGPR01017457">
    <property type="protein sequence ID" value="GBN76222.1"/>
    <property type="molecule type" value="Genomic_DNA"/>
</dbReference>
<dbReference type="Proteomes" id="UP000499080">
    <property type="component" value="Unassembled WGS sequence"/>
</dbReference>
<keyword evidence="1" id="KW-1133">Transmembrane helix</keyword>
<reference evidence="2 3" key="1">
    <citation type="journal article" date="2019" name="Sci. Rep.">
        <title>Orb-weaving spider Araneus ventricosus genome elucidates the spidroin gene catalogue.</title>
        <authorList>
            <person name="Kono N."/>
            <person name="Nakamura H."/>
            <person name="Ohtoshi R."/>
            <person name="Moran D.A.P."/>
            <person name="Shinohara A."/>
            <person name="Yoshida Y."/>
            <person name="Fujiwara M."/>
            <person name="Mori M."/>
            <person name="Tomita M."/>
            <person name="Arakawa K."/>
        </authorList>
    </citation>
    <scope>NUCLEOTIDE SEQUENCE [LARGE SCALE GENOMIC DNA]</scope>
</reference>
<name>A0A4Y2RK87_ARAVE</name>
<keyword evidence="1" id="KW-0812">Transmembrane</keyword>
<keyword evidence="1" id="KW-0472">Membrane</keyword>
<evidence type="ECO:0000313" key="3">
    <source>
        <dbReference type="Proteomes" id="UP000499080"/>
    </source>
</evidence>
<protein>
    <submittedName>
        <fullName evidence="2">Uncharacterized protein</fullName>
    </submittedName>
</protein>
<proteinExistence type="predicted"/>
<accession>A0A4Y2RK87</accession>
<organism evidence="2 3">
    <name type="scientific">Araneus ventricosus</name>
    <name type="common">Orbweaver spider</name>
    <name type="synonym">Epeira ventricosa</name>
    <dbReference type="NCBI Taxonomy" id="182803"/>
    <lineage>
        <taxon>Eukaryota</taxon>
        <taxon>Metazoa</taxon>
        <taxon>Ecdysozoa</taxon>
        <taxon>Arthropoda</taxon>
        <taxon>Chelicerata</taxon>
        <taxon>Arachnida</taxon>
        <taxon>Araneae</taxon>
        <taxon>Araneomorphae</taxon>
        <taxon>Entelegynae</taxon>
        <taxon>Araneoidea</taxon>
        <taxon>Araneidae</taxon>
        <taxon>Araneus</taxon>
    </lineage>
</organism>
<feature type="transmembrane region" description="Helical" evidence="1">
    <location>
        <begin position="25"/>
        <end position="42"/>
    </location>
</feature>